<dbReference type="PROSITE" id="PS50110">
    <property type="entry name" value="RESPONSE_REGULATORY"/>
    <property type="match status" value="1"/>
</dbReference>
<dbReference type="PANTHER" id="PTHR43065">
    <property type="entry name" value="SENSOR HISTIDINE KINASE"/>
    <property type="match status" value="1"/>
</dbReference>
<evidence type="ECO:0000259" key="12">
    <source>
        <dbReference type="PROSITE" id="PS50110"/>
    </source>
</evidence>
<keyword evidence="8" id="KW-0902">Two-component regulatory system</keyword>
<feature type="domain" description="Response regulatory" evidence="12">
    <location>
        <begin position="1172"/>
        <end position="1286"/>
    </location>
</feature>
<keyword evidence="5" id="KW-0547">Nucleotide-binding</keyword>
<feature type="modified residue" description="4-aspartylphosphate" evidence="9">
    <location>
        <position position="1222"/>
    </location>
</feature>
<keyword evidence="7" id="KW-0067">ATP-binding</keyword>
<accession>A0AA48GIX3</accession>
<gene>
    <name evidence="14" type="ORF">METEAL_29850</name>
</gene>
<keyword evidence="3 9" id="KW-0597">Phosphoprotein</keyword>
<dbReference type="CDD" id="cd00082">
    <property type="entry name" value="HisKA"/>
    <property type="match status" value="1"/>
</dbReference>
<feature type="transmembrane region" description="Helical" evidence="10">
    <location>
        <begin position="94"/>
        <end position="112"/>
    </location>
</feature>
<dbReference type="NCBIfam" id="TIGR00229">
    <property type="entry name" value="sensory_box"/>
    <property type="match status" value="2"/>
</dbReference>
<dbReference type="InterPro" id="IPR011006">
    <property type="entry name" value="CheY-like_superfamily"/>
</dbReference>
<evidence type="ECO:0000259" key="11">
    <source>
        <dbReference type="PROSITE" id="PS50109"/>
    </source>
</evidence>
<dbReference type="Gene3D" id="3.30.450.20">
    <property type="entry name" value="PAS domain"/>
    <property type="match status" value="2"/>
</dbReference>
<dbReference type="InterPro" id="IPR035965">
    <property type="entry name" value="PAS-like_dom_sf"/>
</dbReference>
<dbReference type="InterPro" id="IPR001789">
    <property type="entry name" value="Sig_transdc_resp-reg_receiver"/>
</dbReference>
<feature type="transmembrane region" description="Helical" evidence="10">
    <location>
        <begin position="124"/>
        <end position="144"/>
    </location>
</feature>
<comment type="catalytic activity">
    <reaction evidence="1">
        <text>ATP + protein L-histidine = ADP + protein N-phospho-L-histidine.</text>
        <dbReference type="EC" id="2.7.13.3"/>
    </reaction>
</comment>
<dbReference type="InterPro" id="IPR001610">
    <property type="entry name" value="PAC"/>
</dbReference>
<dbReference type="RefSeq" id="WP_316412480.1">
    <property type="nucleotide sequence ID" value="NZ_AP027080.1"/>
</dbReference>
<dbReference type="Pfam" id="PF02518">
    <property type="entry name" value="HATPase_c"/>
    <property type="match status" value="1"/>
</dbReference>
<feature type="transmembrane region" description="Helical" evidence="10">
    <location>
        <begin position="45"/>
        <end position="63"/>
    </location>
</feature>
<dbReference type="SMART" id="SM00387">
    <property type="entry name" value="HATPase_c"/>
    <property type="match status" value="1"/>
</dbReference>
<dbReference type="SUPFAM" id="SSF55874">
    <property type="entry name" value="ATPase domain of HSP90 chaperone/DNA topoisomerase II/histidine kinase"/>
    <property type="match status" value="1"/>
</dbReference>
<feature type="domain" description="PAS" evidence="13">
    <location>
        <begin position="515"/>
        <end position="569"/>
    </location>
</feature>
<dbReference type="PRINTS" id="PR00344">
    <property type="entry name" value="BCTRLSENSOR"/>
</dbReference>
<feature type="transmembrane region" description="Helical" evidence="10">
    <location>
        <begin position="472"/>
        <end position="494"/>
    </location>
</feature>
<dbReference type="InterPro" id="IPR036890">
    <property type="entry name" value="HATPase_C_sf"/>
</dbReference>
<dbReference type="SUPFAM" id="SSF52172">
    <property type="entry name" value="CheY-like"/>
    <property type="match status" value="1"/>
</dbReference>
<evidence type="ECO:0000313" key="14">
    <source>
        <dbReference type="EMBL" id="BDU73811.1"/>
    </source>
</evidence>
<evidence type="ECO:0000259" key="13">
    <source>
        <dbReference type="PROSITE" id="PS50112"/>
    </source>
</evidence>
<evidence type="ECO:0000256" key="5">
    <source>
        <dbReference type="ARBA" id="ARBA00022741"/>
    </source>
</evidence>
<keyword evidence="4" id="KW-0808">Transferase</keyword>
<keyword evidence="10" id="KW-0472">Membrane</keyword>
<dbReference type="Pfam" id="PF00072">
    <property type="entry name" value="Response_reg"/>
    <property type="match status" value="1"/>
</dbReference>
<keyword evidence="10" id="KW-0812">Transmembrane</keyword>
<dbReference type="GO" id="GO:0006355">
    <property type="term" value="P:regulation of DNA-templated transcription"/>
    <property type="evidence" value="ECO:0007669"/>
    <property type="project" value="InterPro"/>
</dbReference>
<dbReference type="InterPro" id="IPR005467">
    <property type="entry name" value="His_kinase_dom"/>
</dbReference>
<keyword evidence="10" id="KW-1133">Transmembrane helix</keyword>
<dbReference type="EMBL" id="AP027080">
    <property type="protein sequence ID" value="BDU73811.1"/>
    <property type="molecule type" value="Genomic_DNA"/>
</dbReference>
<name>A0AA48GIX3_9BACT</name>
<evidence type="ECO:0000256" key="2">
    <source>
        <dbReference type="ARBA" id="ARBA00012438"/>
    </source>
</evidence>
<feature type="domain" description="Histidine kinase" evidence="11">
    <location>
        <begin position="941"/>
        <end position="1150"/>
    </location>
</feature>
<dbReference type="InterPro" id="IPR004358">
    <property type="entry name" value="Sig_transdc_His_kin-like_C"/>
</dbReference>
<dbReference type="InterPro" id="IPR003018">
    <property type="entry name" value="GAF"/>
</dbReference>
<dbReference type="Pfam" id="PF00989">
    <property type="entry name" value="PAS"/>
    <property type="match status" value="1"/>
</dbReference>
<dbReference type="InterPro" id="IPR003594">
    <property type="entry name" value="HATPase_dom"/>
</dbReference>
<dbReference type="SUPFAM" id="SSF55781">
    <property type="entry name" value="GAF domain-like"/>
    <property type="match status" value="1"/>
</dbReference>
<dbReference type="GO" id="GO:0005524">
    <property type="term" value="F:ATP binding"/>
    <property type="evidence" value="ECO:0007669"/>
    <property type="project" value="UniProtKB-KW"/>
</dbReference>
<proteinExistence type="predicted"/>
<protein>
    <recommendedName>
        <fullName evidence="2">histidine kinase</fullName>
        <ecNumber evidence="2">2.7.13.3</ecNumber>
    </recommendedName>
</protein>
<evidence type="ECO:0000256" key="3">
    <source>
        <dbReference type="ARBA" id="ARBA00022553"/>
    </source>
</evidence>
<dbReference type="EC" id="2.7.13.3" evidence="2"/>
<dbReference type="InterPro" id="IPR003661">
    <property type="entry name" value="HisK_dim/P_dom"/>
</dbReference>
<evidence type="ECO:0000256" key="8">
    <source>
        <dbReference type="ARBA" id="ARBA00023012"/>
    </source>
</evidence>
<dbReference type="PROSITE" id="PS50112">
    <property type="entry name" value="PAS"/>
    <property type="match status" value="2"/>
</dbReference>
<dbReference type="Pfam" id="PF13426">
    <property type="entry name" value="PAS_9"/>
    <property type="match status" value="1"/>
</dbReference>
<organism evidence="14 15">
    <name type="scientific">Mesoterricola silvestris</name>
    <dbReference type="NCBI Taxonomy" id="2927979"/>
    <lineage>
        <taxon>Bacteria</taxon>
        <taxon>Pseudomonadati</taxon>
        <taxon>Acidobacteriota</taxon>
        <taxon>Holophagae</taxon>
        <taxon>Holophagales</taxon>
        <taxon>Holophagaceae</taxon>
        <taxon>Mesoterricola</taxon>
    </lineage>
</organism>
<feature type="transmembrane region" description="Helical" evidence="10">
    <location>
        <begin position="207"/>
        <end position="225"/>
    </location>
</feature>
<dbReference type="PANTHER" id="PTHR43065:SF42">
    <property type="entry name" value="TWO-COMPONENT SENSOR PPRA"/>
    <property type="match status" value="1"/>
</dbReference>
<evidence type="ECO:0000256" key="7">
    <source>
        <dbReference type="ARBA" id="ARBA00022840"/>
    </source>
</evidence>
<evidence type="ECO:0000256" key="6">
    <source>
        <dbReference type="ARBA" id="ARBA00022777"/>
    </source>
</evidence>
<feature type="transmembrane region" description="Helical" evidence="10">
    <location>
        <begin position="70"/>
        <end position="88"/>
    </location>
</feature>
<evidence type="ECO:0000256" key="1">
    <source>
        <dbReference type="ARBA" id="ARBA00000085"/>
    </source>
</evidence>
<evidence type="ECO:0000256" key="4">
    <source>
        <dbReference type="ARBA" id="ARBA00022679"/>
    </source>
</evidence>
<dbReference type="Gene3D" id="1.10.287.130">
    <property type="match status" value="1"/>
</dbReference>
<dbReference type="SMART" id="SM00091">
    <property type="entry name" value="PAS"/>
    <property type="match status" value="2"/>
</dbReference>
<dbReference type="SMART" id="SM00388">
    <property type="entry name" value="HisKA"/>
    <property type="match status" value="1"/>
</dbReference>
<dbReference type="InterPro" id="IPR036097">
    <property type="entry name" value="HisK_dim/P_sf"/>
</dbReference>
<dbReference type="Gene3D" id="3.30.565.10">
    <property type="entry name" value="Histidine kinase-like ATPase, C-terminal domain"/>
    <property type="match status" value="1"/>
</dbReference>
<dbReference type="CDD" id="cd00130">
    <property type="entry name" value="PAS"/>
    <property type="match status" value="2"/>
</dbReference>
<keyword evidence="15" id="KW-1185">Reference proteome</keyword>
<dbReference type="InterPro" id="IPR029016">
    <property type="entry name" value="GAF-like_dom_sf"/>
</dbReference>
<dbReference type="Gene3D" id="3.30.450.40">
    <property type="match status" value="1"/>
</dbReference>
<evidence type="ECO:0000256" key="10">
    <source>
        <dbReference type="SAM" id="Phobius"/>
    </source>
</evidence>
<dbReference type="CDD" id="cd00156">
    <property type="entry name" value="REC"/>
    <property type="match status" value="1"/>
</dbReference>
<dbReference type="SUPFAM" id="SSF47384">
    <property type="entry name" value="Homodimeric domain of signal transducing histidine kinase"/>
    <property type="match status" value="1"/>
</dbReference>
<dbReference type="Gene3D" id="3.40.50.2300">
    <property type="match status" value="1"/>
</dbReference>
<feature type="domain" description="PAS" evidence="13">
    <location>
        <begin position="796"/>
        <end position="867"/>
    </location>
</feature>
<dbReference type="PROSITE" id="PS50109">
    <property type="entry name" value="HIS_KIN"/>
    <property type="match status" value="1"/>
</dbReference>
<dbReference type="Proteomes" id="UP001238179">
    <property type="component" value="Chromosome"/>
</dbReference>
<evidence type="ECO:0000256" key="9">
    <source>
        <dbReference type="PROSITE-ProRule" id="PRU00169"/>
    </source>
</evidence>
<dbReference type="SMART" id="SM00086">
    <property type="entry name" value="PAC"/>
    <property type="match status" value="2"/>
</dbReference>
<dbReference type="KEGG" id="msil:METEAL_29850"/>
<sequence length="1286" mass="137861">MFGVLSKYKVGFWATLCLLTALVALAGHYEGLPALAGFGRGLRPMPPGSAWITSVLCLGLFLARGGRRRLWVRSLMAALGLVLVAILLRTPSSALLARVGYLAACLGLGVAAGHRSASWKQRQVAALAALVPLVAGSLLLFGYAAGMPLLYEATVSATPLPTSLTLFLLGHALLALAGNDTFPLSLFHLDRVELASTAGPWLKRMPLLSFMVLASLGAMAGALWMRGQARAHLRAARAQLAAVADLKASTLDHWMEERIGDAEVVRGGGLLQEALALRLQKGSGPGDGPVRSWMASMRALCGYQCVALCDPSGREIIGDGTFRPAPASLQKALDQGRVVLEDLHRDPDGGAWRFGFWVPVMDAGGTPAGAVNLAMEADHYFGSFLPDWPTLGPRGETFLVEPGRGLLGSVPSDALGAYLEAASRRSRLDFVTGGESLRTRAFGAVRPLRWAPWTLAVRIGEADLVEQLRPRFWGTAMATLGSVLLLAMATGFLVRRQGGIRIREMLAMERERKALAERSKVLMREANDIILLLDPEGRILEANERAQASYGYTLEELLGRTGGDLRAPEAAADFQAKWEWLKAQGSGVWETWHRRKDGTVFPVEISSRVVTQGGGTYVLSFLRDISERHAQAQEIRHLTQLYAALGQVGQAVVWTRDREGLFQRVCSVLVEFGRMGTAWIGVVDGATGDVTLAGASGREAALGRFAREGGRDPLEGVIREGRPCILDDASESAAAFPIAQAGVVTHILGVVATVPGFFGPGEVELLKETALDLAFALDKLDEQARRARAEEDLRTAEEFAENLIQTANAIVVCLDETGRVVMVNEAATEITGFTREELLGRDWFQTLVPRERYPEVWGVFGTLLEGGVPRHFENPIRAKDGTEKYISWQNSEVRRGGRIRGTISFGIEITQQRLAAEEQKRLEAQLAQSQKMESLGSLAGGVAHDLNNVLGAILSLASAHREDPGLAPALSRSLDTIVTACLRGRGVTKSLLYFARKGLEEERPLDLNALVADITQLLAHTTLKRVAPVMALEEGLPSVMGDAGALSHAIMNLCVNAVDAMERGGTLTLRTRREPGGGVSLAVEDTGSGMPPEVLRKAMEPFFTTKPMGKGTGLGLSMVFGTMKAHGGALDLRSAPGEGTSATLHFPASRVLEAPSEGIQAVPAAPGARPLSILLVDDDELIREAVGPMLEVLGHRVSLAPGGTEALAMLEGGLDPDLVILDMNMPGLTGAETLPRILALRPAQRVVMASGYSDQDVARLVEGRPGVRSLRKPYSLAEFKALLDAW</sequence>
<dbReference type="InterPro" id="IPR013767">
    <property type="entry name" value="PAS_fold"/>
</dbReference>
<reference evidence="15" key="1">
    <citation type="journal article" date="2023" name="Int. J. Syst. Evol. Microbiol.">
        <title>Mesoterricola silvestris gen. nov., sp. nov., Mesoterricola sediminis sp. nov., Geothrix oryzae sp. nov., Geothrix edaphica sp. nov., Geothrix rubra sp. nov., and Geothrix limicola sp. nov., six novel members of Acidobacteriota isolated from soils.</title>
        <authorList>
            <person name="Itoh H."/>
            <person name="Sugisawa Y."/>
            <person name="Mise K."/>
            <person name="Xu Z."/>
            <person name="Kuniyasu M."/>
            <person name="Ushijima N."/>
            <person name="Kawano K."/>
            <person name="Kobayashi E."/>
            <person name="Shiratori Y."/>
            <person name="Masuda Y."/>
            <person name="Senoo K."/>
        </authorList>
    </citation>
    <scope>NUCLEOTIDE SEQUENCE [LARGE SCALE GENOMIC DNA]</scope>
    <source>
        <strain evidence="15">W79</strain>
    </source>
</reference>
<dbReference type="SMART" id="SM00448">
    <property type="entry name" value="REC"/>
    <property type="match status" value="1"/>
</dbReference>
<dbReference type="Pfam" id="PF13185">
    <property type="entry name" value="GAF_2"/>
    <property type="match status" value="1"/>
</dbReference>
<evidence type="ECO:0000313" key="15">
    <source>
        <dbReference type="Proteomes" id="UP001238179"/>
    </source>
</evidence>
<dbReference type="InterPro" id="IPR000014">
    <property type="entry name" value="PAS"/>
</dbReference>
<dbReference type="GO" id="GO:0000155">
    <property type="term" value="F:phosphorelay sensor kinase activity"/>
    <property type="evidence" value="ECO:0007669"/>
    <property type="project" value="InterPro"/>
</dbReference>
<dbReference type="SUPFAM" id="SSF55785">
    <property type="entry name" value="PYP-like sensor domain (PAS domain)"/>
    <property type="match status" value="2"/>
</dbReference>
<keyword evidence="6" id="KW-0418">Kinase</keyword>